<dbReference type="PANTHER" id="PTHR42929">
    <property type="entry name" value="INNER MEMBRANE ABC TRANSPORTER PERMEASE PROTEIN YDCU-RELATED-RELATED"/>
    <property type="match status" value="1"/>
</dbReference>
<feature type="transmembrane region" description="Helical" evidence="8">
    <location>
        <begin position="202"/>
        <end position="232"/>
    </location>
</feature>
<gene>
    <name evidence="10" type="ORF">GXW79_13745</name>
</gene>
<evidence type="ECO:0000259" key="9">
    <source>
        <dbReference type="PROSITE" id="PS50928"/>
    </source>
</evidence>
<keyword evidence="4" id="KW-1003">Cell membrane</keyword>
<keyword evidence="11" id="KW-1185">Reference proteome</keyword>
<dbReference type="EMBL" id="JAAEDH010000015">
    <property type="protein sequence ID" value="MBR0656141.1"/>
    <property type="molecule type" value="Genomic_DNA"/>
</dbReference>
<evidence type="ECO:0000256" key="7">
    <source>
        <dbReference type="ARBA" id="ARBA00023136"/>
    </source>
</evidence>
<dbReference type="Pfam" id="PF00528">
    <property type="entry name" value="BPD_transp_1"/>
    <property type="match status" value="1"/>
</dbReference>
<evidence type="ECO:0000256" key="5">
    <source>
        <dbReference type="ARBA" id="ARBA00022692"/>
    </source>
</evidence>
<protein>
    <submittedName>
        <fullName evidence="10">ABC transporter permease</fullName>
    </submittedName>
</protein>
<feature type="transmembrane region" description="Helical" evidence="8">
    <location>
        <begin position="252"/>
        <end position="275"/>
    </location>
</feature>
<dbReference type="GO" id="GO:0005886">
    <property type="term" value="C:plasma membrane"/>
    <property type="evidence" value="ECO:0007669"/>
    <property type="project" value="UniProtKB-SubCell"/>
</dbReference>
<dbReference type="GO" id="GO:0055085">
    <property type="term" value="P:transmembrane transport"/>
    <property type="evidence" value="ECO:0007669"/>
    <property type="project" value="InterPro"/>
</dbReference>
<evidence type="ECO:0000313" key="10">
    <source>
        <dbReference type="EMBL" id="MBR0656141.1"/>
    </source>
</evidence>
<feature type="transmembrane region" description="Helical" evidence="8">
    <location>
        <begin position="100"/>
        <end position="123"/>
    </location>
</feature>
<sequence>MCMSSPAAEREGPARKRERHLLLLGLPAILLLLGLFAWPVLRLLAMSVQDGTLTQLERAATDELYVAVLFDSLQIAGLVMVICLLLAYPVALWLTRAGPLGVALGMFALLLPFWTSVLVRTYAWMVLLGRNGVVNRALRDWGLIEQPLPLLHNLGGVLIGMVHVLLPYMVFPIYAALLRIDPDLSRAAEGLGASRWSAFRRVVLPLSLAGVGAGCALVFVLALGFFITPALLGGGRVVMISMLIEQQVRELLDWPFAAALSAVLLTVTLAVYAVINRVSRSARLATP</sequence>
<evidence type="ECO:0000256" key="1">
    <source>
        <dbReference type="ARBA" id="ARBA00004651"/>
    </source>
</evidence>
<dbReference type="PANTHER" id="PTHR42929:SF5">
    <property type="entry name" value="ABC TRANSPORTER PERMEASE PROTEIN"/>
    <property type="match status" value="1"/>
</dbReference>
<dbReference type="CDD" id="cd06261">
    <property type="entry name" value="TM_PBP2"/>
    <property type="match status" value="1"/>
</dbReference>
<keyword evidence="3 8" id="KW-0813">Transport</keyword>
<keyword evidence="6 8" id="KW-1133">Transmembrane helix</keyword>
<comment type="subcellular location">
    <subcellularLocation>
        <location evidence="1 8">Cell membrane</location>
        <topology evidence="1 8">Multi-pass membrane protein</topology>
    </subcellularLocation>
</comment>
<accession>A0AAF1KMB3</accession>
<dbReference type="PROSITE" id="PS50928">
    <property type="entry name" value="ABC_TM1"/>
    <property type="match status" value="1"/>
</dbReference>
<reference evidence="10" key="2">
    <citation type="journal article" date="2021" name="Syst. Appl. Microbiol.">
        <title>Roseomonas hellenica sp. nov., isolated from roots of wild-growing Alkanna tinctoria.</title>
        <authorList>
            <person name="Rat A."/>
            <person name="Naranjo H.D."/>
            <person name="Lebbe L."/>
            <person name="Cnockaert M."/>
            <person name="Krigas N."/>
            <person name="Grigoriadou K."/>
            <person name="Maloupa E."/>
            <person name="Willems A."/>
        </authorList>
    </citation>
    <scope>NUCLEOTIDE SEQUENCE</scope>
    <source>
        <strain evidence="10">LMG 28251</strain>
    </source>
</reference>
<keyword evidence="7 8" id="KW-0472">Membrane</keyword>
<comment type="caution">
    <text evidence="10">The sequence shown here is derived from an EMBL/GenBank/DDBJ whole genome shotgun (WGS) entry which is preliminary data.</text>
</comment>
<dbReference type="InterPro" id="IPR035906">
    <property type="entry name" value="MetI-like_sf"/>
</dbReference>
<organism evidence="10 11">
    <name type="scientific">Plastoroseomonas arctica</name>
    <dbReference type="NCBI Taxonomy" id="1509237"/>
    <lineage>
        <taxon>Bacteria</taxon>
        <taxon>Pseudomonadati</taxon>
        <taxon>Pseudomonadota</taxon>
        <taxon>Alphaproteobacteria</taxon>
        <taxon>Acetobacterales</taxon>
        <taxon>Acetobacteraceae</taxon>
        <taxon>Plastoroseomonas</taxon>
    </lineage>
</organism>
<evidence type="ECO:0000256" key="6">
    <source>
        <dbReference type="ARBA" id="ARBA00022989"/>
    </source>
</evidence>
<feature type="transmembrane region" description="Helical" evidence="8">
    <location>
        <begin position="157"/>
        <end position="177"/>
    </location>
</feature>
<evidence type="ECO:0000256" key="4">
    <source>
        <dbReference type="ARBA" id="ARBA00022475"/>
    </source>
</evidence>
<evidence type="ECO:0000256" key="8">
    <source>
        <dbReference type="RuleBase" id="RU363032"/>
    </source>
</evidence>
<comment type="similarity">
    <text evidence="2">Belongs to the binding-protein-dependent transport system permease family. CysTW subfamily.</text>
</comment>
<proteinExistence type="inferred from homology"/>
<name>A0AAF1KMB3_9PROT</name>
<feature type="transmembrane region" description="Helical" evidence="8">
    <location>
        <begin position="21"/>
        <end position="44"/>
    </location>
</feature>
<evidence type="ECO:0000256" key="3">
    <source>
        <dbReference type="ARBA" id="ARBA00022448"/>
    </source>
</evidence>
<dbReference type="InterPro" id="IPR000515">
    <property type="entry name" value="MetI-like"/>
</dbReference>
<dbReference type="AlphaFoldDB" id="A0AAF1KMB3"/>
<feature type="domain" description="ABC transmembrane type-1" evidence="9">
    <location>
        <begin position="69"/>
        <end position="275"/>
    </location>
</feature>
<dbReference type="Proteomes" id="UP001196068">
    <property type="component" value="Unassembled WGS sequence"/>
</dbReference>
<dbReference type="SUPFAM" id="SSF161098">
    <property type="entry name" value="MetI-like"/>
    <property type="match status" value="1"/>
</dbReference>
<reference evidence="10" key="1">
    <citation type="submission" date="2020-01" db="EMBL/GenBank/DDBJ databases">
        <authorList>
            <person name="Rat A."/>
        </authorList>
    </citation>
    <scope>NUCLEOTIDE SEQUENCE</scope>
    <source>
        <strain evidence="10">LMG 28251</strain>
    </source>
</reference>
<feature type="transmembrane region" description="Helical" evidence="8">
    <location>
        <begin position="64"/>
        <end position="88"/>
    </location>
</feature>
<evidence type="ECO:0000313" key="11">
    <source>
        <dbReference type="Proteomes" id="UP001196068"/>
    </source>
</evidence>
<keyword evidence="5 8" id="KW-0812">Transmembrane</keyword>
<dbReference type="Gene3D" id="1.10.3720.10">
    <property type="entry name" value="MetI-like"/>
    <property type="match status" value="1"/>
</dbReference>
<evidence type="ECO:0000256" key="2">
    <source>
        <dbReference type="ARBA" id="ARBA00007069"/>
    </source>
</evidence>